<feature type="compositionally biased region" description="Polar residues" evidence="1">
    <location>
        <begin position="223"/>
        <end position="236"/>
    </location>
</feature>
<evidence type="ECO:0000256" key="1">
    <source>
        <dbReference type="SAM" id="MobiDB-lite"/>
    </source>
</evidence>
<gene>
    <name evidence="2" type="ORF">QBC47DRAFT_405043</name>
</gene>
<protein>
    <submittedName>
        <fullName evidence="2">Uncharacterized protein</fullName>
    </submittedName>
</protein>
<proteinExistence type="predicted"/>
<dbReference type="AlphaFoldDB" id="A0AAJ0F3W8"/>
<dbReference type="Proteomes" id="UP001239445">
    <property type="component" value="Unassembled WGS sequence"/>
</dbReference>
<feature type="region of interest" description="Disordered" evidence="1">
    <location>
        <begin position="223"/>
        <end position="242"/>
    </location>
</feature>
<accession>A0AAJ0F3W8</accession>
<dbReference type="EMBL" id="MU839839">
    <property type="protein sequence ID" value="KAK1752727.1"/>
    <property type="molecule type" value="Genomic_DNA"/>
</dbReference>
<keyword evidence="3" id="KW-1185">Reference proteome</keyword>
<comment type="caution">
    <text evidence="2">The sequence shown here is derived from an EMBL/GenBank/DDBJ whole genome shotgun (WGS) entry which is preliminary data.</text>
</comment>
<reference evidence="2" key="1">
    <citation type="submission" date="2023-06" db="EMBL/GenBank/DDBJ databases">
        <title>Genome-scale phylogeny and comparative genomics of the fungal order Sordariales.</title>
        <authorList>
            <consortium name="Lawrence Berkeley National Laboratory"/>
            <person name="Hensen N."/>
            <person name="Bonometti L."/>
            <person name="Westerberg I."/>
            <person name="Brannstrom I.O."/>
            <person name="Guillou S."/>
            <person name="Cros-Aarteil S."/>
            <person name="Calhoun S."/>
            <person name="Haridas S."/>
            <person name="Kuo A."/>
            <person name="Mondo S."/>
            <person name="Pangilinan J."/>
            <person name="Riley R."/>
            <person name="Labutti K."/>
            <person name="Andreopoulos B."/>
            <person name="Lipzen A."/>
            <person name="Chen C."/>
            <person name="Yanf M."/>
            <person name="Daum C."/>
            <person name="Ng V."/>
            <person name="Clum A."/>
            <person name="Steindorff A."/>
            <person name="Ohm R."/>
            <person name="Martin F."/>
            <person name="Silar P."/>
            <person name="Natvig D."/>
            <person name="Lalanne C."/>
            <person name="Gautier V."/>
            <person name="Ament-Velasquez S.L."/>
            <person name="Kruys A."/>
            <person name="Hutchinson M.I."/>
            <person name="Powell A.J."/>
            <person name="Barry K."/>
            <person name="Miller A.N."/>
            <person name="Grigoriev I.V."/>
            <person name="Debuchy R."/>
            <person name="Gladieux P."/>
            <person name="Thoren M.H."/>
            <person name="Johannesson H."/>
        </authorList>
    </citation>
    <scope>NUCLEOTIDE SEQUENCE</scope>
    <source>
        <strain evidence="2">PSN4</strain>
    </source>
</reference>
<sequence>MAVFHPVEVFGVAADRDIVIRKSRRGSTSAESIISLDDVVLNESVTKLPWFSMAAPSAWDKAAAPVSPSSSFANLVPEDIFAQLSGVSSLAGCSSNRSSAVDDSPELWESTPLDRFAKTPQRHEQIAISLTEVVAPCSQSYIDYLPCPGSAPGSPAVSIATDYIPPAHIPVAVQPPFMPPPLDVMFAPIPKPPPVLSLQVNMPDMSRTREWLAVVLEADEQLDPTTRQDTPSSVTLSAGAGHTDGDIIEIDKAAMVLQPSVERDDTDDSACEQEQEWLVQDPSILSVQQMSGPPPPDDPVCLVDERTKWLMDEVRRNTRMMRNGPAGGAKRQLKTPRMRQVHESPPFKRARTS</sequence>
<organism evidence="2 3">
    <name type="scientific">Echria macrotheca</name>
    <dbReference type="NCBI Taxonomy" id="438768"/>
    <lineage>
        <taxon>Eukaryota</taxon>
        <taxon>Fungi</taxon>
        <taxon>Dikarya</taxon>
        <taxon>Ascomycota</taxon>
        <taxon>Pezizomycotina</taxon>
        <taxon>Sordariomycetes</taxon>
        <taxon>Sordariomycetidae</taxon>
        <taxon>Sordariales</taxon>
        <taxon>Schizotheciaceae</taxon>
        <taxon>Echria</taxon>
    </lineage>
</organism>
<feature type="region of interest" description="Disordered" evidence="1">
    <location>
        <begin position="317"/>
        <end position="353"/>
    </location>
</feature>
<evidence type="ECO:0000313" key="3">
    <source>
        <dbReference type="Proteomes" id="UP001239445"/>
    </source>
</evidence>
<name>A0AAJ0F3W8_9PEZI</name>
<evidence type="ECO:0000313" key="2">
    <source>
        <dbReference type="EMBL" id="KAK1752727.1"/>
    </source>
</evidence>